<protein>
    <recommendedName>
        <fullName evidence="4">DNA lyase</fullName>
    </recommendedName>
</protein>
<keyword evidence="3" id="KW-1185">Reference proteome</keyword>
<dbReference type="GeneID" id="33315350"/>
<dbReference type="GO" id="GO:0003824">
    <property type="term" value="F:catalytic activity"/>
    <property type="evidence" value="ECO:0007669"/>
    <property type="project" value="InterPro"/>
</dbReference>
<dbReference type="Proteomes" id="UP000197418">
    <property type="component" value="Chromosome"/>
</dbReference>
<feature type="compositionally biased region" description="Basic and acidic residues" evidence="1">
    <location>
        <begin position="1"/>
        <end position="13"/>
    </location>
</feature>
<evidence type="ECO:0000256" key="1">
    <source>
        <dbReference type="SAM" id="MobiDB-lite"/>
    </source>
</evidence>
<dbReference type="SUPFAM" id="SSF48150">
    <property type="entry name" value="DNA-glycosylase"/>
    <property type="match status" value="1"/>
</dbReference>
<gene>
    <name evidence="2" type="ORF">A3L08_03725</name>
</gene>
<dbReference type="EMBL" id="CP015102">
    <property type="protein sequence ID" value="ASJ06497.1"/>
    <property type="molecule type" value="Genomic_DNA"/>
</dbReference>
<dbReference type="Gene3D" id="1.10.1670.10">
    <property type="entry name" value="Helix-hairpin-Helix base-excision DNA repair enzymes (C-terminal)"/>
    <property type="match status" value="1"/>
</dbReference>
<dbReference type="InterPro" id="IPR023170">
    <property type="entry name" value="HhH_base_excis_C"/>
</dbReference>
<dbReference type="RefSeq" id="WP_088853755.1">
    <property type="nucleotide sequence ID" value="NZ_CP015102.1"/>
</dbReference>
<dbReference type="OrthoDB" id="275633at2157"/>
<evidence type="ECO:0000313" key="2">
    <source>
        <dbReference type="EMBL" id="ASJ06497.1"/>
    </source>
</evidence>
<dbReference type="AlphaFoldDB" id="A0A218P6U3"/>
<sequence length="334" mass="38854">MHLLPEQKPHETGSDFELSPKLIRENDTTPYQSSIVIDAERGAALAERLFQIYSNEGIFGKREMPEDYPPKGVKIGSREHLLFLTLTVAIDYMRNADALWESARKTFEDPETQFVFFPERLAEIPLREIENVKSALTKYKLALRPNRDTNIWLTIAMSLHEEWNDDPKNFLESMEFDALKIIEYLTKHRTKYPNLNGEKIRSLWLRMLRDNAGILLDNLEKVPIPVDVHITRATLSLGIIRGNFEGTLDEFREVVANAWMESTEQLRKSGKHIISLDLDRPLWHLSRNGCSYRGGTHPESCPKFEKCPFREYCTSGEIKIKRKGKHQYWVHLKT</sequence>
<reference evidence="2 3" key="1">
    <citation type="submission" date="2016-04" db="EMBL/GenBank/DDBJ databases">
        <title>Complete genome sequence of Thermococcus pacificus type strain P4.</title>
        <authorList>
            <person name="Oger P.M."/>
        </authorList>
    </citation>
    <scope>NUCLEOTIDE SEQUENCE [LARGE SCALE GENOMIC DNA]</scope>
    <source>
        <strain evidence="2 3">P-4</strain>
    </source>
</reference>
<organism evidence="2 3">
    <name type="scientific">Thermococcus pacificus</name>
    <dbReference type="NCBI Taxonomy" id="71998"/>
    <lineage>
        <taxon>Archaea</taxon>
        <taxon>Methanobacteriati</taxon>
        <taxon>Methanobacteriota</taxon>
        <taxon>Thermococci</taxon>
        <taxon>Thermococcales</taxon>
        <taxon>Thermococcaceae</taxon>
        <taxon>Thermococcus</taxon>
    </lineage>
</organism>
<accession>A0A218P6U3</accession>
<dbReference type="KEGG" id="tpaf:A3L08_03725"/>
<evidence type="ECO:0000313" key="3">
    <source>
        <dbReference type="Proteomes" id="UP000197418"/>
    </source>
</evidence>
<feature type="region of interest" description="Disordered" evidence="1">
    <location>
        <begin position="1"/>
        <end position="20"/>
    </location>
</feature>
<proteinExistence type="predicted"/>
<dbReference type="InterPro" id="IPR011257">
    <property type="entry name" value="DNA_glycosylase"/>
</dbReference>
<dbReference type="GO" id="GO:0006281">
    <property type="term" value="P:DNA repair"/>
    <property type="evidence" value="ECO:0007669"/>
    <property type="project" value="InterPro"/>
</dbReference>
<name>A0A218P6U3_9EURY</name>
<evidence type="ECO:0008006" key="4">
    <source>
        <dbReference type="Google" id="ProtNLM"/>
    </source>
</evidence>